<evidence type="ECO:0000313" key="5">
    <source>
        <dbReference type="EMBL" id="CAA7033596.1"/>
    </source>
</evidence>
<protein>
    <submittedName>
        <fullName evidence="3">Uncharacterized protein</fullName>
    </submittedName>
</protein>
<feature type="transmembrane region" description="Helical" evidence="2">
    <location>
        <begin position="81"/>
        <end position="101"/>
    </location>
</feature>
<sequence length="114" mass="12567">MKGPLLSKNEHTTINSDSSSSSDEHIVDVAANFDFASIMQAPNSKWATALNVFDLVMSLVQLIVATVIVKGAKGDHPEATWIIVYARACFANIPVLCWGFFRYQSATSEIRYIN</sequence>
<proteinExistence type="predicted"/>
<dbReference type="EMBL" id="CACVBM020001071">
    <property type="protein sequence ID" value="CAA7028660.1"/>
    <property type="molecule type" value="Genomic_DNA"/>
</dbReference>
<dbReference type="OrthoDB" id="1613352at2759"/>
<reference evidence="3 6" key="1">
    <citation type="submission" date="2020-01" db="EMBL/GenBank/DDBJ databases">
        <authorList>
            <person name="Mishra B."/>
        </authorList>
    </citation>
    <scope>NUCLEOTIDE SEQUENCE [LARGE SCALE GENOMIC DNA]</scope>
</reference>
<keyword evidence="2" id="KW-0812">Transmembrane</keyword>
<evidence type="ECO:0000256" key="2">
    <source>
        <dbReference type="SAM" id="Phobius"/>
    </source>
</evidence>
<gene>
    <name evidence="3" type="ORF">MERR_LOCUS15894</name>
    <name evidence="4" type="ORF">MERR_LOCUS15895</name>
    <name evidence="5" type="ORF">MERR_LOCUS20831</name>
</gene>
<feature type="transmembrane region" description="Helical" evidence="2">
    <location>
        <begin position="49"/>
        <end position="69"/>
    </location>
</feature>
<dbReference type="Proteomes" id="UP000467841">
    <property type="component" value="Unassembled WGS sequence"/>
</dbReference>
<evidence type="ECO:0000256" key="1">
    <source>
        <dbReference type="SAM" id="MobiDB-lite"/>
    </source>
</evidence>
<dbReference type="EMBL" id="CACVBM020001134">
    <property type="protein sequence ID" value="CAA7033596.1"/>
    <property type="molecule type" value="Genomic_DNA"/>
</dbReference>
<evidence type="ECO:0000313" key="6">
    <source>
        <dbReference type="Proteomes" id="UP000467841"/>
    </source>
</evidence>
<accession>A0A6D2IM26</accession>
<organism evidence="3 6">
    <name type="scientific">Microthlaspi erraticum</name>
    <dbReference type="NCBI Taxonomy" id="1685480"/>
    <lineage>
        <taxon>Eukaryota</taxon>
        <taxon>Viridiplantae</taxon>
        <taxon>Streptophyta</taxon>
        <taxon>Embryophyta</taxon>
        <taxon>Tracheophyta</taxon>
        <taxon>Spermatophyta</taxon>
        <taxon>Magnoliopsida</taxon>
        <taxon>eudicotyledons</taxon>
        <taxon>Gunneridae</taxon>
        <taxon>Pentapetalae</taxon>
        <taxon>rosids</taxon>
        <taxon>malvids</taxon>
        <taxon>Brassicales</taxon>
        <taxon>Brassicaceae</taxon>
        <taxon>Coluteocarpeae</taxon>
        <taxon>Microthlaspi</taxon>
    </lineage>
</organism>
<keyword evidence="6" id="KW-1185">Reference proteome</keyword>
<keyword evidence="2" id="KW-1133">Transmembrane helix</keyword>
<name>A0A6D2IM26_9BRAS</name>
<keyword evidence="2" id="KW-0472">Membrane</keyword>
<feature type="region of interest" description="Disordered" evidence="1">
    <location>
        <begin position="1"/>
        <end position="23"/>
    </location>
</feature>
<evidence type="ECO:0000313" key="4">
    <source>
        <dbReference type="EMBL" id="CAA7028660.1"/>
    </source>
</evidence>
<evidence type="ECO:0000313" key="3">
    <source>
        <dbReference type="EMBL" id="CAA7028659.1"/>
    </source>
</evidence>
<dbReference type="AlphaFoldDB" id="A0A6D2IM26"/>
<dbReference type="EMBL" id="CACVBM020001071">
    <property type="protein sequence ID" value="CAA7028659.1"/>
    <property type="molecule type" value="Genomic_DNA"/>
</dbReference>